<accession>A0A401YJ35</accession>
<dbReference type="GO" id="GO:0020037">
    <property type="term" value="F:heme binding"/>
    <property type="evidence" value="ECO:0007669"/>
    <property type="project" value="InterPro"/>
</dbReference>
<comment type="caution">
    <text evidence="4">The sequence shown here is derived from an EMBL/GenBank/DDBJ whole genome shotgun (WGS) entry which is preliminary data.</text>
</comment>
<dbReference type="Pfam" id="PF00067">
    <property type="entry name" value="p450"/>
    <property type="match status" value="1"/>
</dbReference>
<organism evidence="4 5">
    <name type="scientific">Embleya hyalina</name>
    <dbReference type="NCBI Taxonomy" id="516124"/>
    <lineage>
        <taxon>Bacteria</taxon>
        <taxon>Bacillati</taxon>
        <taxon>Actinomycetota</taxon>
        <taxon>Actinomycetes</taxon>
        <taxon>Kitasatosporales</taxon>
        <taxon>Streptomycetaceae</taxon>
        <taxon>Embleya</taxon>
    </lineage>
</organism>
<dbReference type="PRINTS" id="PR00385">
    <property type="entry name" value="P450"/>
</dbReference>
<dbReference type="GO" id="GO:0016705">
    <property type="term" value="F:oxidoreductase activity, acting on paired donors, with incorporation or reduction of molecular oxygen"/>
    <property type="evidence" value="ECO:0007669"/>
    <property type="project" value="InterPro"/>
</dbReference>
<evidence type="ECO:0000256" key="2">
    <source>
        <dbReference type="ARBA" id="ARBA00023004"/>
    </source>
</evidence>
<protein>
    <submittedName>
        <fullName evidence="4">Cytochrome P450</fullName>
    </submittedName>
</protein>
<evidence type="ECO:0000313" key="5">
    <source>
        <dbReference type="Proteomes" id="UP000286931"/>
    </source>
</evidence>
<proteinExistence type="predicted"/>
<evidence type="ECO:0000313" key="4">
    <source>
        <dbReference type="EMBL" id="GCD94610.1"/>
    </source>
</evidence>
<dbReference type="PANTHER" id="PTHR24301">
    <property type="entry name" value="THROMBOXANE-A SYNTHASE"/>
    <property type="match status" value="1"/>
</dbReference>
<dbReference type="Gene3D" id="1.10.630.10">
    <property type="entry name" value="Cytochrome P450"/>
    <property type="match status" value="1"/>
</dbReference>
<dbReference type="GO" id="GO:0005506">
    <property type="term" value="F:iron ion binding"/>
    <property type="evidence" value="ECO:0007669"/>
    <property type="project" value="InterPro"/>
</dbReference>
<dbReference type="InterPro" id="IPR002403">
    <property type="entry name" value="Cyt_P450_E_grp-IV"/>
</dbReference>
<name>A0A401YJ35_9ACTN</name>
<dbReference type="InterPro" id="IPR036396">
    <property type="entry name" value="Cyt_P450_sf"/>
</dbReference>
<dbReference type="PANTHER" id="PTHR24301:SF2">
    <property type="entry name" value="THROMBOXANE-A SYNTHASE"/>
    <property type="match status" value="1"/>
</dbReference>
<comment type="cofactor">
    <cofactor evidence="3">
        <name>heme</name>
        <dbReference type="ChEBI" id="CHEBI:30413"/>
    </cofactor>
</comment>
<sequence>MHPAEPAIPSAQWWGSPAAWPDVKGWRVHTIEDVPTAPGALPGVGHLHLLAGRRLRFLESLPGVGPLVRIRLGTAPVYVVTDPVLVHQVQSSKGRSFGRGKQFERMIPLLGHGVITSDGELYHRQRRVIQKAFTPAHIERHVASIHRRTKESCADWKPGRPVDVLEVMKALSVAVTAETLFSNRLPEGVLAQLHRVLPVIERAAVERPMLPKVVDRLPLPYVRRGDEAMARMRALVDEAVAACRERSPEGGGDVVAHLLAARDPDTGRPLADDLIRDEVIAMLIGGVANVPTTLSWAWYHLALRPGAERRMLAEIAGIAGTAEPGHAVTTSTDPRALPYTRAVMYEAMRLHSVQLVTQRTTAAVELGGFMLPSGTDTAYSQHSLHTDPRFCRRPEAFSPERWLPGSDWKPPRHSFVPFGGGRFKCIGDNFAVAEMMATLVAVGGSWRLTLRPDTRVRTSLREPIPGPRGLMLVPEPI</sequence>
<dbReference type="SUPFAM" id="SSF48264">
    <property type="entry name" value="Cytochrome P450"/>
    <property type="match status" value="1"/>
</dbReference>
<keyword evidence="2 3" id="KW-0408">Iron</keyword>
<dbReference type="Proteomes" id="UP000286931">
    <property type="component" value="Unassembled WGS sequence"/>
</dbReference>
<reference evidence="4 5" key="1">
    <citation type="submission" date="2018-12" db="EMBL/GenBank/DDBJ databases">
        <title>Draft genome sequence of Embleya hyalina NBRC 13850T.</title>
        <authorList>
            <person name="Komaki H."/>
            <person name="Hosoyama A."/>
            <person name="Kimura A."/>
            <person name="Ichikawa N."/>
            <person name="Tamura T."/>
        </authorList>
    </citation>
    <scope>NUCLEOTIDE SEQUENCE [LARGE SCALE GENOMIC DNA]</scope>
    <source>
        <strain evidence="4 5">NBRC 13850</strain>
    </source>
</reference>
<gene>
    <name evidence="4" type="ORF">EHYA_02279</name>
</gene>
<dbReference type="PRINTS" id="PR00465">
    <property type="entry name" value="EP450IV"/>
</dbReference>
<evidence type="ECO:0000256" key="1">
    <source>
        <dbReference type="ARBA" id="ARBA00022723"/>
    </source>
</evidence>
<dbReference type="AlphaFoldDB" id="A0A401YJ35"/>
<feature type="binding site" description="axial binding residue" evidence="3">
    <location>
        <position position="425"/>
    </location>
    <ligand>
        <name>heme</name>
        <dbReference type="ChEBI" id="CHEBI:30413"/>
    </ligand>
    <ligandPart>
        <name>Fe</name>
        <dbReference type="ChEBI" id="CHEBI:18248"/>
    </ligandPart>
</feature>
<dbReference type="InterPro" id="IPR001128">
    <property type="entry name" value="Cyt_P450"/>
</dbReference>
<keyword evidence="5" id="KW-1185">Reference proteome</keyword>
<keyword evidence="3" id="KW-0349">Heme</keyword>
<dbReference type="GO" id="GO:0004497">
    <property type="term" value="F:monooxygenase activity"/>
    <property type="evidence" value="ECO:0007669"/>
    <property type="project" value="InterPro"/>
</dbReference>
<keyword evidence="1 3" id="KW-0479">Metal-binding</keyword>
<evidence type="ECO:0000256" key="3">
    <source>
        <dbReference type="PIRSR" id="PIRSR602403-1"/>
    </source>
</evidence>
<dbReference type="EMBL" id="BIFH01000016">
    <property type="protein sequence ID" value="GCD94610.1"/>
    <property type="molecule type" value="Genomic_DNA"/>
</dbReference>